<protein>
    <submittedName>
        <fullName evidence="1">Uncharacterized protein</fullName>
    </submittedName>
</protein>
<dbReference type="AlphaFoldDB" id="A0A1H8J1Q6"/>
<name>A0A1H8J1Q6_9PROT</name>
<dbReference type="Proteomes" id="UP000199459">
    <property type="component" value="Unassembled WGS sequence"/>
</dbReference>
<evidence type="ECO:0000313" key="1">
    <source>
        <dbReference type="EMBL" id="SEN74315.1"/>
    </source>
</evidence>
<sequence length="78" mass="9000">MTTRSATEAMHIITNSGKVFNMLITQQQNNTWIATVIYEINSTLQHENIHQYDRNSAYQTACDFIKNNIDRLATIQPL</sequence>
<reference evidence="1 2" key="1">
    <citation type="submission" date="2016-10" db="EMBL/GenBank/DDBJ databases">
        <authorList>
            <person name="de Groot N.N."/>
        </authorList>
    </citation>
    <scope>NUCLEOTIDE SEQUENCE [LARGE SCALE GENOMIC DNA]</scope>
    <source>
        <strain evidence="1 2">Nm22</strain>
    </source>
</reference>
<accession>A0A1H8J1Q6</accession>
<organism evidence="1 2">
    <name type="scientific">Nitrosomonas marina</name>
    <dbReference type="NCBI Taxonomy" id="917"/>
    <lineage>
        <taxon>Bacteria</taxon>
        <taxon>Pseudomonadati</taxon>
        <taxon>Pseudomonadota</taxon>
        <taxon>Betaproteobacteria</taxon>
        <taxon>Nitrosomonadales</taxon>
        <taxon>Nitrosomonadaceae</taxon>
        <taxon>Nitrosomonas</taxon>
    </lineage>
</organism>
<proteinExistence type="predicted"/>
<evidence type="ECO:0000313" key="2">
    <source>
        <dbReference type="Proteomes" id="UP000199459"/>
    </source>
</evidence>
<dbReference type="EMBL" id="FOCP01000048">
    <property type="protein sequence ID" value="SEN74315.1"/>
    <property type="molecule type" value="Genomic_DNA"/>
</dbReference>
<gene>
    <name evidence="1" type="ORF">SAMN05216325_1482</name>
</gene>